<dbReference type="PROSITE" id="PS50889">
    <property type="entry name" value="S4"/>
    <property type="match status" value="1"/>
</dbReference>
<gene>
    <name evidence="3" type="ORF">C8E03_101172</name>
    <name evidence="4" type="ORF">CG710_002685</name>
</gene>
<dbReference type="Proteomes" id="UP000216411">
    <property type="component" value="Unassembled WGS sequence"/>
</dbReference>
<dbReference type="EMBL" id="QICS01000001">
    <property type="protein sequence ID" value="PXV95543.1"/>
    <property type="molecule type" value="Genomic_DNA"/>
</dbReference>
<proteinExistence type="predicted"/>
<dbReference type="InterPro" id="IPR036986">
    <property type="entry name" value="S4_RNA-bd_sf"/>
</dbReference>
<evidence type="ECO:0000256" key="1">
    <source>
        <dbReference type="PROSITE-ProRule" id="PRU00182"/>
    </source>
</evidence>
<evidence type="ECO:0000313" key="6">
    <source>
        <dbReference type="Proteomes" id="UP000247523"/>
    </source>
</evidence>
<reference evidence="4 5" key="1">
    <citation type="journal article" date="2017" name="Genome Announc.">
        <title>Draft Genome Sequence of a Sporulating and Motile Strain of Lachnotalea glycerini Isolated from Water in Quebec City, Canada.</title>
        <authorList>
            <person name="Maheux A.F."/>
            <person name="Boudreau D.K."/>
            <person name="Berube E."/>
            <person name="Boissinot M."/>
            <person name="Raymond F."/>
            <person name="Brodeur S."/>
            <person name="Corbeil J."/>
            <person name="Isabel S."/>
            <person name="Omar R.F."/>
            <person name="Bergeron M.G."/>
        </authorList>
    </citation>
    <scope>NUCLEOTIDE SEQUENCE [LARGE SCALE GENOMIC DNA]</scope>
    <source>
        <strain evidence="4 5">CCRI-19302</strain>
    </source>
</reference>
<keyword evidence="5" id="KW-1185">Reference proteome</keyword>
<dbReference type="Pfam" id="PF17774">
    <property type="entry name" value="YlmH_RBD"/>
    <property type="match status" value="1"/>
</dbReference>
<dbReference type="AlphaFoldDB" id="A0A255I3V1"/>
<dbReference type="SUPFAM" id="SSF55174">
    <property type="entry name" value="Alpha-L RNA-binding motif"/>
    <property type="match status" value="1"/>
</dbReference>
<dbReference type="Gene3D" id="3.30.1370.160">
    <property type="match status" value="1"/>
</dbReference>
<dbReference type="Gene3D" id="3.30.70.330">
    <property type="match status" value="1"/>
</dbReference>
<evidence type="ECO:0000313" key="4">
    <source>
        <dbReference type="EMBL" id="RDY32859.1"/>
    </source>
</evidence>
<protein>
    <submittedName>
        <fullName evidence="3 4">RNA-binding protein</fullName>
    </submittedName>
</protein>
<name>A0A255I3V1_9FIRM</name>
<dbReference type="InterPro" id="IPR002942">
    <property type="entry name" value="S4_RNA-bd"/>
</dbReference>
<organism evidence="4 5">
    <name type="scientific">Lachnotalea glycerini</name>
    <dbReference type="NCBI Taxonomy" id="1763509"/>
    <lineage>
        <taxon>Bacteria</taxon>
        <taxon>Bacillati</taxon>
        <taxon>Bacillota</taxon>
        <taxon>Clostridia</taxon>
        <taxon>Lachnospirales</taxon>
        <taxon>Lachnospiraceae</taxon>
        <taxon>Lachnotalea</taxon>
    </lineage>
</organism>
<evidence type="ECO:0000313" key="5">
    <source>
        <dbReference type="Proteomes" id="UP000216411"/>
    </source>
</evidence>
<dbReference type="Proteomes" id="UP000247523">
    <property type="component" value="Unassembled WGS sequence"/>
</dbReference>
<dbReference type="CDD" id="cd00165">
    <property type="entry name" value="S4"/>
    <property type="match status" value="1"/>
</dbReference>
<dbReference type="OrthoDB" id="9812787at2"/>
<feature type="domain" description="RNA-binding S4" evidence="2">
    <location>
        <begin position="177"/>
        <end position="238"/>
    </location>
</feature>
<dbReference type="InterPro" id="IPR012677">
    <property type="entry name" value="Nucleotide-bd_a/b_plait_sf"/>
</dbReference>
<dbReference type="InterPro" id="IPR040591">
    <property type="entry name" value="RqcP2_RBD"/>
</dbReference>
<dbReference type="Pfam" id="PF01479">
    <property type="entry name" value="S4"/>
    <property type="match status" value="1"/>
</dbReference>
<evidence type="ECO:0000313" key="3">
    <source>
        <dbReference type="EMBL" id="PXV95543.1"/>
    </source>
</evidence>
<dbReference type="RefSeq" id="WP_094380001.1">
    <property type="nucleotide sequence ID" value="NZ_NOKA02000002.1"/>
</dbReference>
<dbReference type="SMART" id="SM00363">
    <property type="entry name" value="S4"/>
    <property type="match status" value="1"/>
</dbReference>
<reference evidence="3 6" key="2">
    <citation type="submission" date="2018-05" db="EMBL/GenBank/DDBJ databases">
        <title>Genomic Encyclopedia of Type Strains, Phase IV (KMG-IV): sequencing the most valuable type-strain genomes for metagenomic binning, comparative biology and taxonomic classification.</title>
        <authorList>
            <person name="Goeker M."/>
        </authorList>
    </citation>
    <scope>NUCLEOTIDE SEQUENCE [LARGE SCALE GENOMIC DNA]</scope>
    <source>
        <strain evidence="3 6">DSM 28816</strain>
    </source>
</reference>
<dbReference type="Gene3D" id="3.10.290.10">
    <property type="entry name" value="RNA-binding S4 domain"/>
    <property type="match status" value="1"/>
</dbReference>
<sequence>MTKEELLLKKRFIELSSLAFHKNVPTFTDFLNLNEQNIFYSISKELYTSRFEAYGGYETAERQMIAFIPDAFCCDRMSLYPIRVIKIEPLNKKYADVLIHRDYLGAIINLGIDRSKIGDILVKENEAFLFCHERMTDYLIEQITRIKHTSVRAALASQSIFHYEPQYKILKGSVATNRIDSVLTICCATSRSQAVEYIMTKKVFINGKLIESNSESLKENDIISVRGIGKFVFSGVLSETKKGKIYIEIKKFV</sequence>
<dbReference type="EMBL" id="NOKA02000002">
    <property type="protein sequence ID" value="RDY32859.1"/>
    <property type="molecule type" value="Genomic_DNA"/>
</dbReference>
<keyword evidence="1" id="KW-0694">RNA-binding</keyword>
<reference evidence="4" key="3">
    <citation type="submission" date="2018-07" db="EMBL/GenBank/DDBJ databases">
        <authorList>
            <person name="Quirk P.G."/>
            <person name="Krulwich T.A."/>
        </authorList>
    </citation>
    <scope>NUCLEOTIDE SEQUENCE</scope>
    <source>
        <strain evidence="4">CCRI-19302</strain>
    </source>
</reference>
<dbReference type="GO" id="GO:0003723">
    <property type="term" value="F:RNA binding"/>
    <property type="evidence" value="ECO:0007669"/>
    <property type="project" value="UniProtKB-KW"/>
</dbReference>
<comment type="caution">
    <text evidence="4">The sequence shown here is derived from an EMBL/GenBank/DDBJ whole genome shotgun (WGS) entry which is preliminary data.</text>
</comment>
<accession>A0A255I3V1</accession>
<evidence type="ECO:0000259" key="2">
    <source>
        <dbReference type="SMART" id="SM00363"/>
    </source>
</evidence>